<name>A0A1J5QZR6_9ZZZZ</name>
<comment type="caution">
    <text evidence="3">The sequence shown here is derived from an EMBL/GenBank/DDBJ whole genome shotgun (WGS) entry which is preliminary data.</text>
</comment>
<dbReference type="Pfam" id="PF02604">
    <property type="entry name" value="PhdYeFM_antitox"/>
    <property type="match status" value="1"/>
</dbReference>
<dbReference type="Gene3D" id="3.40.1620.10">
    <property type="entry name" value="YefM-like domain"/>
    <property type="match status" value="1"/>
</dbReference>
<dbReference type="SUPFAM" id="SSF143120">
    <property type="entry name" value="YefM-like"/>
    <property type="match status" value="1"/>
</dbReference>
<organism evidence="3">
    <name type="scientific">mine drainage metagenome</name>
    <dbReference type="NCBI Taxonomy" id="410659"/>
    <lineage>
        <taxon>unclassified sequences</taxon>
        <taxon>metagenomes</taxon>
        <taxon>ecological metagenomes</taxon>
    </lineage>
</organism>
<feature type="region of interest" description="Disordered" evidence="2">
    <location>
        <begin position="69"/>
        <end position="90"/>
    </location>
</feature>
<dbReference type="InterPro" id="IPR006442">
    <property type="entry name" value="Antitoxin_Phd/YefM"/>
</dbReference>
<evidence type="ECO:0000313" key="3">
    <source>
        <dbReference type="EMBL" id="OIQ81381.1"/>
    </source>
</evidence>
<evidence type="ECO:0000256" key="1">
    <source>
        <dbReference type="ARBA" id="ARBA00009981"/>
    </source>
</evidence>
<accession>A0A1J5QZR6</accession>
<evidence type="ECO:0000256" key="2">
    <source>
        <dbReference type="SAM" id="MobiDB-lite"/>
    </source>
</evidence>
<gene>
    <name evidence="3" type="ORF">GALL_368460</name>
</gene>
<protein>
    <submittedName>
        <fullName evidence="3">Hypothetisches protein</fullName>
    </submittedName>
</protein>
<dbReference type="InterPro" id="IPR036165">
    <property type="entry name" value="YefM-like_sf"/>
</dbReference>
<proteinExistence type="inferred from homology"/>
<comment type="similarity">
    <text evidence="1">Belongs to the phD/YefM antitoxin family.</text>
</comment>
<dbReference type="NCBIfam" id="TIGR01552">
    <property type="entry name" value="phd_fam"/>
    <property type="match status" value="1"/>
</dbReference>
<dbReference type="AlphaFoldDB" id="A0A1J5QZR6"/>
<reference evidence="3" key="1">
    <citation type="submission" date="2016-10" db="EMBL/GenBank/DDBJ databases">
        <title>Sequence of Gallionella enrichment culture.</title>
        <authorList>
            <person name="Poehlein A."/>
            <person name="Muehling M."/>
            <person name="Daniel R."/>
        </authorList>
    </citation>
    <scope>NUCLEOTIDE SEQUENCE</scope>
</reference>
<dbReference type="EMBL" id="MLJW01000931">
    <property type="protein sequence ID" value="OIQ81381.1"/>
    <property type="molecule type" value="Genomic_DNA"/>
</dbReference>
<sequence>MEINAAEFKAKCLKLLDEVAASGRPLVITKRGRPVAQLVPVPTRSPAPLFGFLKGAVSFHHDVLAPGGEAWSAEAGDEDDLYAAPEGARR</sequence>